<gene>
    <name evidence="3" type="ORF">GCM10007100_30990</name>
</gene>
<keyword evidence="2" id="KW-0732">Signal</keyword>
<protein>
    <recommendedName>
        <fullName evidence="5">HupE / UreJ protein</fullName>
    </recommendedName>
</protein>
<evidence type="ECO:0000313" key="3">
    <source>
        <dbReference type="EMBL" id="GHC61465.1"/>
    </source>
</evidence>
<keyword evidence="1" id="KW-1133">Transmembrane helix</keyword>
<proteinExistence type="predicted"/>
<comment type="caution">
    <text evidence="3">The sequence shown here is derived from an EMBL/GenBank/DDBJ whole genome shotgun (WGS) entry which is preliminary data.</text>
</comment>
<feature type="signal peptide" evidence="2">
    <location>
        <begin position="1"/>
        <end position="20"/>
    </location>
</feature>
<keyword evidence="1" id="KW-0472">Membrane</keyword>
<dbReference type="Pfam" id="PF13795">
    <property type="entry name" value="HupE_UreJ_2"/>
    <property type="match status" value="1"/>
</dbReference>
<evidence type="ECO:0000256" key="1">
    <source>
        <dbReference type="SAM" id="Phobius"/>
    </source>
</evidence>
<evidence type="ECO:0000256" key="2">
    <source>
        <dbReference type="SAM" id="SignalP"/>
    </source>
</evidence>
<feature type="transmembrane region" description="Helical" evidence="1">
    <location>
        <begin position="261"/>
        <end position="279"/>
    </location>
</feature>
<feature type="transmembrane region" description="Helical" evidence="1">
    <location>
        <begin position="237"/>
        <end position="255"/>
    </location>
</feature>
<accession>A0A918WN41</accession>
<sequence length="375" mass="42579">MRRWLLLTLSLLATSSFSFAHEVEQHFMRLLLENDHFAARLEMDAGYALPELRSTEDETRPTGEWFANLPDSEKERIKIEGQLYLSEILKFHLDGEPLEHTISFAKWGTDWGQYFEQRPDTFQRMVWDVRWDYEDRNGHLELFWNEREEGPSLALQTVSNGRALDLVTVSQHETYSLAAIDGASQAAPVSATHQPSFFAWLKLGIEHVVPMGLDHILFILGIFLLTPKLKPLLTQSLVFTLAHTITLGLTVAQIIPVNPRIIEPLIALSIAYVAIENLFIKELKPWRLGLIFALGLLHGMGFGSVMSELPVDRSALIVPILGFNLGVEVAQVAILLTALGLTYWWQDRKPYQWLRISASIAIALTGLIWTIQRVM</sequence>
<dbReference type="RefSeq" id="WP_189571848.1">
    <property type="nucleotide sequence ID" value="NZ_BMXI01000014.1"/>
</dbReference>
<feature type="transmembrane region" description="Helical" evidence="1">
    <location>
        <begin position="286"/>
        <end position="305"/>
    </location>
</feature>
<evidence type="ECO:0008006" key="5">
    <source>
        <dbReference type="Google" id="ProtNLM"/>
    </source>
</evidence>
<organism evidence="3 4">
    <name type="scientific">Roseibacillus persicicus</name>
    <dbReference type="NCBI Taxonomy" id="454148"/>
    <lineage>
        <taxon>Bacteria</taxon>
        <taxon>Pseudomonadati</taxon>
        <taxon>Verrucomicrobiota</taxon>
        <taxon>Verrucomicrobiia</taxon>
        <taxon>Verrucomicrobiales</taxon>
        <taxon>Verrucomicrobiaceae</taxon>
        <taxon>Roseibacillus</taxon>
    </lineage>
</organism>
<dbReference type="AlphaFoldDB" id="A0A918WN41"/>
<feature type="chain" id="PRO_5037134145" description="HupE / UreJ protein" evidence="2">
    <location>
        <begin position="21"/>
        <end position="375"/>
    </location>
</feature>
<keyword evidence="1" id="KW-0812">Transmembrane</keyword>
<reference evidence="3" key="1">
    <citation type="journal article" date="2014" name="Int. J. Syst. Evol. Microbiol.">
        <title>Complete genome sequence of Corynebacterium casei LMG S-19264T (=DSM 44701T), isolated from a smear-ripened cheese.</title>
        <authorList>
            <consortium name="US DOE Joint Genome Institute (JGI-PGF)"/>
            <person name="Walter F."/>
            <person name="Albersmeier A."/>
            <person name="Kalinowski J."/>
            <person name="Ruckert C."/>
        </authorList>
    </citation>
    <scope>NUCLEOTIDE SEQUENCE</scope>
    <source>
        <strain evidence="3">KCTC 12988</strain>
    </source>
</reference>
<feature type="transmembrane region" description="Helical" evidence="1">
    <location>
        <begin position="353"/>
        <end position="371"/>
    </location>
</feature>
<name>A0A918WN41_9BACT</name>
<feature type="transmembrane region" description="Helical" evidence="1">
    <location>
        <begin position="317"/>
        <end position="341"/>
    </location>
</feature>
<reference evidence="3" key="2">
    <citation type="submission" date="2020-09" db="EMBL/GenBank/DDBJ databases">
        <authorList>
            <person name="Sun Q."/>
            <person name="Kim S."/>
        </authorList>
    </citation>
    <scope>NUCLEOTIDE SEQUENCE</scope>
    <source>
        <strain evidence="3">KCTC 12988</strain>
    </source>
</reference>
<keyword evidence="4" id="KW-1185">Reference proteome</keyword>
<dbReference type="EMBL" id="BMXI01000014">
    <property type="protein sequence ID" value="GHC61465.1"/>
    <property type="molecule type" value="Genomic_DNA"/>
</dbReference>
<evidence type="ECO:0000313" key="4">
    <source>
        <dbReference type="Proteomes" id="UP000644507"/>
    </source>
</evidence>
<feature type="transmembrane region" description="Helical" evidence="1">
    <location>
        <begin position="208"/>
        <end position="225"/>
    </location>
</feature>
<dbReference type="InterPro" id="IPR032809">
    <property type="entry name" value="Put_HupE_UreJ"/>
</dbReference>
<dbReference type="Proteomes" id="UP000644507">
    <property type="component" value="Unassembled WGS sequence"/>
</dbReference>